<dbReference type="EMBL" id="LN483167">
    <property type="protein sequence ID" value="CDZ97320.1"/>
    <property type="molecule type" value="Genomic_DNA"/>
</dbReference>
<evidence type="ECO:0000313" key="2">
    <source>
        <dbReference type="EMBL" id="CDZ97320.1"/>
    </source>
</evidence>
<sequence length="97" mass="11297">MLVSIAPICFITFFSPCVFLLTSRFFFTFLSPFDNPTFTLYRLVNRRQSEPLCSPSIRSFSPLFLSPFLWPWISAVFWSSKLKEKSLEISNFPVLIS</sequence>
<protein>
    <submittedName>
        <fullName evidence="2">Uncharacterized protein</fullName>
    </submittedName>
</protein>
<keyword evidence="1" id="KW-0812">Transmembrane</keyword>
<feature type="transmembrane region" description="Helical" evidence="1">
    <location>
        <begin position="7"/>
        <end position="27"/>
    </location>
</feature>
<evidence type="ECO:0000256" key="1">
    <source>
        <dbReference type="SAM" id="Phobius"/>
    </source>
</evidence>
<keyword evidence="1" id="KW-1133">Transmembrane helix</keyword>
<organism evidence="2">
    <name type="scientific">Phaffia rhodozyma</name>
    <name type="common">Yeast</name>
    <name type="synonym">Xanthophyllomyces dendrorhous</name>
    <dbReference type="NCBI Taxonomy" id="264483"/>
    <lineage>
        <taxon>Eukaryota</taxon>
        <taxon>Fungi</taxon>
        <taxon>Dikarya</taxon>
        <taxon>Basidiomycota</taxon>
        <taxon>Agaricomycotina</taxon>
        <taxon>Tremellomycetes</taxon>
        <taxon>Cystofilobasidiales</taxon>
        <taxon>Mrakiaceae</taxon>
        <taxon>Phaffia</taxon>
    </lineage>
</organism>
<reference evidence="2" key="1">
    <citation type="submission" date="2014-08" db="EMBL/GenBank/DDBJ databases">
        <authorList>
            <person name="Sharma Rahul"/>
            <person name="Thines Marco"/>
        </authorList>
    </citation>
    <scope>NUCLEOTIDE SEQUENCE</scope>
</reference>
<proteinExistence type="predicted"/>
<dbReference type="AlphaFoldDB" id="A0A0F7SG06"/>
<accession>A0A0F7SG06</accession>
<keyword evidence="1" id="KW-0472">Membrane</keyword>
<name>A0A0F7SG06_PHARH</name>